<proteinExistence type="predicted"/>
<gene>
    <name evidence="1" type="ORF">EVA_11771</name>
</gene>
<reference evidence="1" key="1">
    <citation type="journal article" date="2012" name="PLoS ONE">
        <title>Gene sets for utilization of primary and secondary nutrition supplies in the distal gut of endangered iberian lynx.</title>
        <authorList>
            <person name="Alcaide M."/>
            <person name="Messina E."/>
            <person name="Richter M."/>
            <person name="Bargiela R."/>
            <person name="Peplies J."/>
            <person name="Huws S.A."/>
            <person name="Newbold C.J."/>
            <person name="Golyshin P.N."/>
            <person name="Simon M.A."/>
            <person name="Lopez G."/>
            <person name="Yakimov M.M."/>
            <person name="Ferrer M."/>
        </authorList>
    </citation>
    <scope>NUCLEOTIDE SEQUENCE</scope>
</reference>
<protein>
    <submittedName>
        <fullName evidence="1">Uncharacterized protein</fullName>
    </submittedName>
</protein>
<dbReference type="EMBL" id="AMCI01003522">
    <property type="protein sequence ID" value="EJX00124.1"/>
    <property type="molecule type" value="Genomic_DNA"/>
</dbReference>
<organism evidence="1">
    <name type="scientific">gut metagenome</name>
    <dbReference type="NCBI Taxonomy" id="749906"/>
    <lineage>
        <taxon>unclassified sequences</taxon>
        <taxon>metagenomes</taxon>
        <taxon>organismal metagenomes</taxon>
    </lineage>
</organism>
<dbReference type="AlphaFoldDB" id="J9FZX4"/>
<name>J9FZX4_9ZZZZ</name>
<sequence>MLFCFIAFGFCNLGESNLCRVNSSLNIFRSMSEGDEVGFKLRRRQINALLQHGVEVDFEGFQITGSSSVKVYNRLVVEKDGEHTA</sequence>
<accession>J9FZX4</accession>
<evidence type="ECO:0000313" key="1">
    <source>
        <dbReference type="EMBL" id="EJX00124.1"/>
    </source>
</evidence>
<comment type="caution">
    <text evidence="1">The sequence shown here is derived from an EMBL/GenBank/DDBJ whole genome shotgun (WGS) entry which is preliminary data.</text>
</comment>